<organism evidence="2 3">
    <name type="scientific">Agromyces larvae</name>
    <dbReference type="NCBI Taxonomy" id="2929802"/>
    <lineage>
        <taxon>Bacteria</taxon>
        <taxon>Bacillati</taxon>
        <taxon>Actinomycetota</taxon>
        <taxon>Actinomycetes</taxon>
        <taxon>Micrococcales</taxon>
        <taxon>Microbacteriaceae</taxon>
        <taxon>Agromyces</taxon>
    </lineage>
</organism>
<feature type="transmembrane region" description="Helical" evidence="1">
    <location>
        <begin position="59"/>
        <end position="80"/>
    </location>
</feature>
<accession>A0ABY4BUS8</accession>
<keyword evidence="1" id="KW-0472">Membrane</keyword>
<dbReference type="RefSeq" id="WP_243553586.1">
    <property type="nucleotide sequence ID" value="NZ_CP094528.1"/>
</dbReference>
<keyword evidence="3" id="KW-1185">Reference proteome</keyword>
<evidence type="ECO:0000313" key="2">
    <source>
        <dbReference type="EMBL" id="UOE42654.1"/>
    </source>
</evidence>
<reference evidence="2 3" key="1">
    <citation type="submission" date="2022-03" db="EMBL/GenBank/DDBJ databases">
        <title>Mucilaginibacter sp. isolated from the gut of Protaetia brevitarsis seulensis larvae.</title>
        <authorList>
            <person name="Won M."/>
            <person name="Kim S.-J."/>
            <person name="Kwon S.-W."/>
        </authorList>
    </citation>
    <scope>NUCLEOTIDE SEQUENCE [LARGE SCALE GENOMIC DNA]</scope>
    <source>
        <strain evidence="2 3">CFWR-12</strain>
    </source>
</reference>
<evidence type="ECO:0000256" key="1">
    <source>
        <dbReference type="SAM" id="Phobius"/>
    </source>
</evidence>
<proteinExistence type="predicted"/>
<dbReference type="EMBL" id="CP094528">
    <property type="protein sequence ID" value="UOE42654.1"/>
    <property type="molecule type" value="Genomic_DNA"/>
</dbReference>
<keyword evidence="1" id="KW-0812">Transmembrane</keyword>
<protein>
    <recommendedName>
        <fullName evidence="4">Fibronectin type III domain-containing protein</fullName>
    </recommendedName>
</protein>
<evidence type="ECO:0000313" key="3">
    <source>
        <dbReference type="Proteomes" id="UP000832097"/>
    </source>
</evidence>
<evidence type="ECO:0008006" key="4">
    <source>
        <dbReference type="Google" id="ProtNLM"/>
    </source>
</evidence>
<keyword evidence="1" id="KW-1133">Transmembrane helix</keyword>
<gene>
    <name evidence="2" type="ORF">MTO99_10650</name>
</gene>
<name>A0ABY4BUS8_9MICO</name>
<sequence length="185" mass="18760">MVDRIMPSAPAERGVIGHGAGQPALGARAGSRSLGGGAAVLPELAAAPARERRWWKHPAFIVSMILTVLALGAAVAWWIVSVVTDSSVRVDGLSISLEGGNLHLDWGGPDAEYALFAVAADGTATDLTQLVVASTEAWIPSALGLYDDATCFVVRPAQVSGEVTLDAATLQSQGGAGACVSDAGA</sequence>
<dbReference type="Proteomes" id="UP000832097">
    <property type="component" value="Chromosome"/>
</dbReference>